<protein>
    <recommendedName>
        <fullName evidence="3">Tocopherol cyclase</fullName>
    </recommendedName>
</protein>
<dbReference type="RefSeq" id="WP_068123425.1">
    <property type="nucleotide sequence ID" value="NZ_CCXJ01000647.1"/>
</dbReference>
<accession>A0ABT9NNY4</accession>
<name>A0ABT9NNY4_9ACTN</name>
<reference evidence="1 2" key="1">
    <citation type="submission" date="2023-07" db="EMBL/GenBank/DDBJ databases">
        <title>Sequencing the genomes of 1000 actinobacteria strains.</title>
        <authorList>
            <person name="Klenk H.-P."/>
        </authorList>
    </citation>
    <scope>NUCLEOTIDE SEQUENCE [LARGE SCALE GENOMIC DNA]</scope>
    <source>
        <strain evidence="1 2">GD13</strain>
    </source>
</reference>
<sequence length="352" mass="37539">MIRLRDALAPVRTAYRATGADGFFGDPLPAHGVAMEGYFWRFTDPSSGRVLIALNGVNRAADGHWSTLGVAAHPHGFLRTVAHPVGEADPDHLGAYAGDAFRGTADHLDVDLGPDARIEATISAPVPWSRRSVGGSSVAQMIPGLNQYWHPWLLGGTAHGQAVVGSETWDLEGWSVYGEKNWGKEGFPDSWWWGQAHGFGDRGACVAFAGGQVTAGPLRTTVTAVVVLLPNGRLIRLGDPVVSPVRADVTDERWVLHGRSAQWAVDIEGTGDLACAHVLPVPLPAARRNVPGAIEHLGATLHVTVRRCGRIVWEDTSDVAALEHGGIDRARAEVVRRGHGPDAVDASPLRAE</sequence>
<gene>
    <name evidence="1" type="ORF">J2S59_001933</name>
</gene>
<comment type="caution">
    <text evidence="1">The sequence shown here is derived from an EMBL/GenBank/DDBJ whole genome shotgun (WGS) entry which is preliminary data.</text>
</comment>
<keyword evidence="2" id="KW-1185">Reference proteome</keyword>
<dbReference type="InterPro" id="IPR025893">
    <property type="entry name" value="Tocopherol_cyclase"/>
</dbReference>
<dbReference type="EMBL" id="JAUSQM010000001">
    <property type="protein sequence ID" value="MDP9822124.1"/>
    <property type="molecule type" value="Genomic_DNA"/>
</dbReference>
<dbReference type="Proteomes" id="UP001240447">
    <property type="component" value="Unassembled WGS sequence"/>
</dbReference>
<proteinExistence type="predicted"/>
<organism evidence="1 2">
    <name type="scientific">Nocardioides massiliensis</name>
    <dbReference type="NCBI Taxonomy" id="1325935"/>
    <lineage>
        <taxon>Bacteria</taxon>
        <taxon>Bacillati</taxon>
        <taxon>Actinomycetota</taxon>
        <taxon>Actinomycetes</taxon>
        <taxon>Propionibacteriales</taxon>
        <taxon>Nocardioidaceae</taxon>
        <taxon>Nocardioides</taxon>
    </lineage>
</organism>
<evidence type="ECO:0000313" key="1">
    <source>
        <dbReference type="EMBL" id="MDP9822124.1"/>
    </source>
</evidence>
<evidence type="ECO:0008006" key="3">
    <source>
        <dbReference type="Google" id="ProtNLM"/>
    </source>
</evidence>
<dbReference type="Pfam" id="PF14249">
    <property type="entry name" value="Tocopherol_cycl"/>
    <property type="match status" value="1"/>
</dbReference>
<evidence type="ECO:0000313" key="2">
    <source>
        <dbReference type="Proteomes" id="UP001240447"/>
    </source>
</evidence>